<sequence>MVSKNLIPYEEAMKGINTQKRWFGGDRIDWVMTSVHKWPSTHKYRATLMVGERTLEGLFVQLEYKAGKVDGVPEHLYFGFFVKSSRSFAVDEGGFTRHRNKVGKGLAYYQQTIGHPHMHIPVLEASYGYAEPIPRESAEQLWQLFLMRANITGAPKLNLPDEIGHDGQLRLI</sequence>
<dbReference type="RefSeq" id="WP_076965249.1">
    <property type="nucleotide sequence ID" value="NZ_FNTR01000004.1"/>
</dbReference>
<organism evidence="1 2">
    <name type="scientific">Pseudomonas proteolytica</name>
    <dbReference type="NCBI Taxonomy" id="219574"/>
    <lineage>
        <taxon>Bacteria</taxon>
        <taxon>Pseudomonadati</taxon>
        <taxon>Pseudomonadota</taxon>
        <taxon>Gammaproteobacteria</taxon>
        <taxon>Pseudomonadales</taxon>
        <taxon>Pseudomonadaceae</taxon>
        <taxon>Pseudomonas</taxon>
    </lineage>
</organism>
<dbReference type="GeneID" id="55541000"/>
<comment type="caution">
    <text evidence="1">The sequence shown here is derived from an EMBL/GenBank/DDBJ whole genome shotgun (WGS) entry which is preliminary data.</text>
</comment>
<evidence type="ECO:0000313" key="1">
    <source>
        <dbReference type="EMBL" id="MCF5059106.1"/>
    </source>
</evidence>
<accession>A0AAW5A8T4</accession>
<dbReference type="AlphaFoldDB" id="A0AAW5A8T4"/>
<protein>
    <submittedName>
        <fullName evidence="1">Uncharacterized protein</fullName>
    </submittedName>
</protein>
<gene>
    <name evidence="1" type="ORF">GIW75_19360</name>
</gene>
<dbReference type="Proteomes" id="UP000814172">
    <property type="component" value="Unassembled WGS sequence"/>
</dbReference>
<evidence type="ECO:0000313" key="2">
    <source>
        <dbReference type="Proteomes" id="UP000814172"/>
    </source>
</evidence>
<dbReference type="EMBL" id="WKEW01000074">
    <property type="protein sequence ID" value="MCF5059106.1"/>
    <property type="molecule type" value="Genomic_DNA"/>
</dbReference>
<name>A0AAW5A8T4_9PSED</name>
<reference evidence="1 2" key="1">
    <citation type="submission" date="2019-11" db="EMBL/GenBank/DDBJ databases">
        <title>Epiphytic Pseudomonas syringae from cherry orchards.</title>
        <authorList>
            <person name="Hulin M.T."/>
        </authorList>
    </citation>
    <scope>NUCLEOTIDE SEQUENCE [LARGE SCALE GENOMIC DNA]</scope>
    <source>
        <strain evidence="1 2">PA-6-9F</strain>
    </source>
</reference>
<keyword evidence="2" id="KW-1185">Reference proteome</keyword>
<proteinExistence type="predicted"/>